<evidence type="ECO:0000313" key="3">
    <source>
        <dbReference type="Proteomes" id="UP000598426"/>
    </source>
</evidence>
<protein>
    <submittedName>
        <fullName evidence="2">Uncharacterized protein</fullName>
    </submittedName>
</protein>
<feature type="signal peptide" evidence="1">
    <location>
        <begin position="1"/>
        <end position="28"/>
    </location>
</feature>
<organism evidence="2 3">
    <name type="scientific">Microbacterium helvum</name>
    <dbReference type="NCBI Taxonomy" id="2773713"/>
    <lineage>
        <taxon>Bacteria</taxon>
        <taxon>Bacillati</taxon>
        <taxon>Actinomycetota</taxon>
        <taxon>Actinomycetes</taxon>
        <taxon>Micrococcales</taxon>
        <taxon>Microbacteriaceae</taxon>
        <taxon>Microbacterium</taxon>
    </lineage>
</organism>
<gene>
    <name evidence="2" type="ORF">IF188_06410</name>
</gene>
<name>A0ABR8NP65_9MICO</name>
<sequence length="109" mass="11018">MNRMAMKAVAAAAAVVAIVGLTALPAAAATLNLGARSCSSPYPLVETYTFSSGKTAHLQIGATTKTKTFDNGTNIIHRYFPSSLSSVSASSATTDGAFQATGNGVTCTN</sequence>
<accession>A0ABR8NP65</accession>
<dbReference type="RefSeq" id="WP_191170955.1">
    <property type="nucleotide sequence ID" value="NZ_JACXZS010000003.1"/>
</dbReference>
<dbReference type="Proteomes" id="UP000598426">
    <property type="component" value="Unassembled WGS sequence"/>
</dbReference>
<keyword evidence="1" id="KW-0732">Signal</keyword>
<keyword evidence="3" id="KW-1185">Reference proteome</keyword>
<comment type="caution">
    <text evidence="2">The sequence shown here is derived from an EMBL/GenBank/DDBJ whole genome shotgun (WGS) entry which is preliminary data.</text>
</comment>
<evidence type="ECO:0000256" key="1">
    <source>
        <dbReference type="SAM" id="SignalP"/>
    </source>
</evidence>
<dbReference type="EMBL" id="JACXZS010000003">
    <property type="protein sequence ID" value="MBD3941331.1"/>
    <property type="molecule type" value="Genomic_DNA"/>
</dbReference>
<evidence type="ECO:0000313" key="2">
    <source>
        <dbReference type="EMBL" id="MBD3941331.1"/>
    </source>
</evidence>
<feature type="chain" id="PRO_5045990188" evidence="1">
    <location>
        <begin position="29"/>
        <end position="109"/>
    </location>
</feature>
<proteinExistence type="predicted"/>
<reference evidence="2 3" key="1">
    <citation type="submission" date="2020-09" db="EMBL/GenBank/DDBJ databases">
        <title>Isolation and identification of active actinomycetes.</title>
        <authorList>
            <person name="Li X."/>
        </authorList>
    </citation>
    <scope>NUCLEOTIDE SEQUENCE [LARGE SCALE GENOMIC DNA]</scope>
    <source>
        <strain evidence="2 3">NEAU-LLC</strain>
    </source>
</reference>